<sequence length="67" mass="7025">MPEAQPDIEVVGEAADGAAVIPLVRQSWPDVVAPDVRMPLLVVGTETVKSHVSAVLAKLGPGTARRR</sequence>
<dbReference type="Proteomes" id="UP000189443">
    <property type="component" value="Chromosome"/>
</dbReference>
<reference evidence="1 2" key="1">
    <citation type="submission" date="2017-02" db="EMBL/GenBank/DDBJ databases">
        <title>Streptomyces pactum ACT12 Genome sequencing and assembly.</title>
        <authorList>
            <person name="Xue Q."/>
            <person name="Yan X."/>
            <person name="Jia L."/>
            <person name="Yan H."/>
        </authorList>
    </citation>
    <scope>NUCLEOTIDE SEQUENCE [LARGE SCALE GENOMIC DNA]</scope>
    <source>
        <strain evidence="1 2">ACT12</strain>
    </source>
</reference>
<dbReference type="KEGG" id="spac:B1H29_31270"/>
<keyword evidence="2" id="KW-1185">Reference proteome</keyword>
<dbReference type="AlphaFoldDB" id="A0A1S6JG94"/>
<protein>
    <submittedName>
        <fullName evidence="1">Uncharacterized protein</fullName>
    </submittedName>
</protein>
<dbReference type="EMBL" id="CP019724">
    <property type="protein sequence ID" value="AQS70777.1"/>
    <property type="molecule type" value="Genomic_DNA"/>
</dbReference>
<evidence type="ECO:0000313" key="1">
    <source>
        <dbReference type="EMBL" id="AQS70777.1"/>
    </source>
</evidence>
<evidence type="ECO:0000313" key="2">
    <source>
        <dbReference type="Proteomes" id="UP000189443"/>
    </source>
</evidence>
<dbReference type="SUPFAM" id="SSF52172">
    <property type="entry name" value="CheY-like"/>
    <property type="match status" value="1"/>
</dbReference>
<dbReference type="InterPro" id="IPR011006">
    <property type="entry name" value="CheY-like_superfamily"/>
</dbReference>
<proteinExistence type="predicted"/>
<organism evidence="1 2">
    <name type="scientific">Streptomyces pactum</name>
    <dbReference type="NCBI Taxonomy" id="68249"/>
    <lineage>
        <taxon>Bacteria</taxon>
        <taxon>Bacillati</taxon>
        <taxon>Actinomycetota</taxon>
        <taxon>Actinomycetes</taxon>
        <taxon>Kitasatosporales</taxon>
        <taxon>Streptomycetaceae</taxon>
        <taxon>Streptomyces</taxon>
    </lineage>
</organism>
<dbReference type="Gene3D" id="3.40.50.2300">
    <property type="match status" value="1"/>
</dbReference>
<dbReference type="STRING" id="68249.BC342_04180"/>
<name>A0A1S6JG94_9ACTN</name>
<gene>
    <name evidence="1" type="ORF">B1H29_31270</name>
</gene>
<accession>A0A1S6JG94</accession>